<dbReference type="InterPro" id="IPR050979">
    <property type="entry name" value="LD-transpeptidase"/>
</dbReference>
<gene>
    <name evidence="11" type="ORF">Cci01nite_70410</name>
</gene>
<dbReference type="Pfam" id="PF17964">
    <property type="entry name" value="Big_10"/>
    <property type="match status" value="1"/>
</dbReference>
<comment type="caution">
    <text evidence="11">The sequence shown here is derived from an EMBL/GenBank/DDBJ whole genome shotgun (WGS) entry which is preliminary data.</text>
</comment>
<dbReference type="Pfam" id="PF03734">
    <property type="entry name" value="YkuD"/>
    <property type="match status" value="1"/>
</dbReference>
<dbReference type="SUPFAM" id="SSF141523">
    <property type="entry name" value="L,D-transpeptidase catalytic domain-like"/>
    <property type="match status" value="1"/>
</dbReference>
<evidence type="ECO:0000256" key="5">
    <source>
        <dbReference type="ARBA" id="ARBA00023315"/>
    </source>
</evidence>
<feature type="domain" description="L,D-TPase catalytic" evidence="10">
    <location>
        <begin position="276"/>
        <end position="398"/>
    </location>
</feature>
<feature type="active site" description="Nucleophile" evidence="7">
    <location>
        <position position="374"/>
    </location>
</feature>
<dbReference type="AlphaFoldDB" id="A0A8J3KKY7"/>
<dbReference type="Gene3D" id="2.60.40.3710">
    <property type="match status" value="1"/>
</dbReference>
<keyword evidence="12" id="KW-1185">Reference proteome</keyword>
<dbReference type="PROSITE" id="PS52029">
    <property type="entry name" value="LD_TPASE"/>
    <property type="match status" value="1"/>
</dbReference>
<evidence type="ECO:0000256" key="3">
    <source>
        <dbReference type="ARBA" id="ARBA00022960"/>
    </source>
</evidence>
<keyword evidence="4 7" id="KW-0573">Peptidoglycan synthesis</keyword>
<evidence type="ECO:0000259" key="10">
    <source>
        <dbReference type="PROSITE" id="PS52029"/>
    </source>
</evidence>
<evidence type="ECO:0000313" key="12">
    <source>
        <dbReference type="Proteomes" id="UP000659904"/>
    </source>
</evidence>
<evidence type="ECO:0000256" key="2">
    <source>
        <dbReference type="ARBA" id="ARBA00022679"/>
    </source>
</evidence>
<feature type="active site" description="Proton donor/acceptor" evidence="7">
    <location>
        <position position="356"/>
    </location>
</feature>
<dbReference type="CDD" id="cd16913">
    <property type="entry name" value="YkuD_like"/>
    <property type="match status" value="1"/>
</dbReference>
<keyword evidence="9" id="KW-0812">Transmembrane</keyword>
<feature type="compositionally biased region" description="Pro residues" evidence="8">
    <location>
        <begin position="428"/>
        <end position="439"/>
    </location>
</feature>
<dbReference type="Proteomes" id="UP000659904">
    <property type="component" value="Unassembled WGS sequence"/>
</dbReference>
<evidence type="ECO:0000313" key="11">
    <source>
        <dbReference type="EMBL" id="GIG01948.1"/>
    </source>
</evidence>
<dbReference type="EMBL" id="BONH01000045">
    <property type="protein sequence ID" value="GIG01948.1"/>
    <property type="molecule type" value="Genomic_DNA"/>
</dbReference>
<sequence>MDTRIAHTPLDLGEEPMPTPDLPTPMSMTRRRALTALGLAGAGVAGVAGLAACTGDKSPVWNGADGGGDKPAETPPKATVTISGPAADAKDVPAGAELVFAATEAVTTTVSLKDAAGVEVKGAMHPDGAGWLPEKALAFGTAYTATVTATGDDGKPATATTTFTTMAKPTKLVGISSFLADNAVVGVGMVLIFRTSRDIAKADRAAVQRRLMVQTEPFHEGIWTWYTARELHWRPKEFWKAGTTISVNVRAGGLPMGGGYYGRRDSTLVCKVGPDLQLRVDDKTHKMTVHQDGKVIKTIPVSLGRPSMPSSSGTMIIMEKKRNTVFDTMDAPNPANRYRTPVEYAQRMTWGGEFIHAAPWSVQNQGRTNVSHGCVNVSMANAAWLFANTLIGTPITTKGTPRRLDYGNGWTDWDKSWEQYVKGSAIPYAPPAEPTPDPSTTPSTGPSDTPSAGPSGTPSA</sequence>
<dbReference type="GO" id="GO:0005576">
    <property type="term" value="C:extracellular region"/>
    <property type="evidence" value="ECO:0007669"/>
    <property type="project" value="TreeGrafter"/>
</dbReference>
<name>A0A8J3KKY7_9ACTN</name>
<reference evidence="11 12" key="1">
    <citation type="submission" date="2021-01" db="EMBL/GenBank/DDBJ databases">
        <title>Whole genome shotgun sequence of Catellatospora citrea NBRC 14495.</title>
        <authorList>
            <person name="Komaki H."/>
            <person name="Tamura T."/>
        </authorList>
    </citation>
    <scope>NUCLEOTIDE SEQUENCE [LARGE SCALE GENOMIC DNA]</scope>
    <source>
        <strain evidence="11 12">NBRC 14495</strain>
    </source>
</reference>
<accession>A0A8J3KKY7</accession>
<evidence type="ECO:0000256" key="1">
    <source>
        <dbReference type="ARBA" id="ARBA00004752"/>
    </source>
</evidence>
<dbReference type="UniPathway" id="UPA00219"/>
<keyword evidence="2" id="KW-0808">Transferase</keyword>
<evidence type="ECO:0000256" key="4">
    <source>
        <dbReference type="ARBA" id="ARBA00022984"/>
    </source>
</evidence>
<dbReference type="Gene3D" id="2.60.40.3780">
    <property type="match status" value="1"/>
</dbReference>
<dbReference type="InterPro" id="IPR041280">
    <property type="entry name" value="Big_10"/>
</dbReference>
<evidence type="ECO:0000256" key="8">
    <source>
        <dbReference type="SAM" id="MobiDB-lite"/>
    </source>
</evidence>
<organism evidence="11 12">
    <name type="scientific">Catellatospora citrea</name>
    <dbReference type="NCBI Taxonomy" id="53366"/>
    <lineage>
        <taxon>Bacteria</taxon>
        <taxon>Bacillati</taxon>
        <taxon>Actinomycetota</taxon>
        <taxon>Actinomycetes</taxon>
        <taxon>Micromonosporales</taxon>
        <taxon>Micromonosporaceae</taxon>
        <taxon>Catellatospora</taxon>
    </lineage>
</organism>
<dbReference type="GO" id="GO:0018104">
    <property type="term" value="P:peptidoglycan-protein cross-linking"/>
    <property type="evidence" value="ECO:0007669"/>
    <property type="project" value="TreeGrafter"/>
</dbReference>
<dbReference type="GO" id="GO:0008360">
    <property type="term" value="P:regulation of cell shape"/>
    <property type="evidence" value="ECO:0007669"/>
    <property type="project" value="UniProtKB-UniRule"/>
</dbReference>
<dbReference type="InterPro" id="IPR005490">
    <property type="entry name" value="LD_TPept_cat_dom"/>
</dbReference>
<evidence type="ECO:0000256" key="7">
    <source>
        <dbReference type="PROSITE-ProRule" id="PRU01373"/>
    </source>
</evidence>
<dbReference type="GO" id="GO:0071555">
    <property type="term" value="P:cell wall organization"/>
    <property type="evidence" value="ECO:0007669"/>
    <property type="project" value="UniProtKB-UniRule"/>
</dbReference>
<dbReference type="Gene3D" id="2.40.440.10">
    <property type="entry name" value="L,D-transpeptidase catalytic domain-like"/>
    <property type="match status" value="1"/>
</dbReference>
<keyword evidence="3 7" id="KW-0133">Cell shape</keyword>
<evidence type="ECO:0000256" key="6">
    <source>
        <dbReference type="ARBA" id="ARBA00023316"/>
    </source>
</evidence>
<evidence type="ECO:0000256" key="9">
    <source>
        <dbReference type="SAM" id="Phobius"/>
    </source>
</evidence>
<feature type="transmembrane region" description="Helical" evidence="9">
    <location>
        <begin position="33"/>
        <end position="52"/>
    </location>
</feature>
<dbReference type="GO" id="GO:0071972">
    <property type="term" value="F:peptidoglycan L,D-transpeptidase activity"/>
    <property type="evidence" value="ECO:0007669"/>
    <property type="project" value="TreeGrafter"/>
</dbReference>
<keyword evidence="9" id="KW-0472">Membrane</keyword>
<dbReference type="InterPro" id="IPR038063">
    <property type="entry name" value="Transpep_catalytic_dom"/>
</dbReference>
<feature type="region of interest" description="Disordered" evidence="8">
    <location>
        <begin position="1"/>
        <end position="24"/>
    </location>
</feature>
<feature type="region of interest" description="Disordered" evidence="8">
    <location>
        <begin position="424"/>
        <end position="460"/>
    </location>
</feature>
<keyword evidence="5" id="KW-0012">Acyltransferase</keyword>
<dbReference type="GO" id="GO:0016746">
    <property type="term" value="F:acyltransferase activity"/>
    <property type="evidence" value="ECO:0007669"/>
    <property type="project" value="UniProtKB-KW"/>
</dbReference>
<keyword evidence="6 7" id="KW-0961">Cell wall biogenesis/degradation</keyword>
<dbReference type="PANTHER" id="PTHR30582:SF2">
    <property type="entry name" value="L,D-TRANSPEPTIDASE YCIB-RELATED"/>
    <property type="match status" value="1"/>
</dbReference>
<comment type="pathway">
    <text evidence="1 7">Cell wall biogenesis; peptidoglycan biosynthesis.</text>
</comment>
<protein>
    <recommendedName>
        <fullName evidence="10">L,D-TPase catalytic domain-containing protein</fullName>
    </recommendedName>
</protein>
<keyword evidence="9" id="KW-1133">Transmembrane helix</keyword>
<proteinExistence type="predicted"/>
<feature type="compositionally biased region" description="Low complexity" evidence="8">
    <location>
        <begin position="440"/>
        <end position="460"/>
    </location>
</feature>
<dbReference type="PANTHER" id="PTHR30582">
    <property type="entry name" value="L,D-TRANSPEPTIDASE"/>
    <property type="match status" value="1"/>
</dbReference>